<dbReference type="CDD" id="cd06284">
    <property type="entry name" value="PBP1_LacI-like"/>
    <property type="match status" value="1"/>
</dbReference>
<keyword evidence="4" id="KW-0804">Transcription</keyword>
<keyword evidence="2" id="KW-0805">Transcription regulation</keyword>
<keyword evidence="3 6" id="KW-0238">DNA-binding</keyword>
<dbReference type="InterPro" id="IPR010982">
    <property type="entry name" value="Lambda_DNA-bd_dom_sf"/>
</dbReference>
<feature type="domain" description="HTH lacI-type" evidence="5">
    <location>
        <begin position="7"/>
        <end position="61"/>
    </location>
</feature>
<evidence type="ECO:0000256" key="2">
    <source>
        <dbReference type="ARBA" id="ARBA00023015"/>
    </source>
</evidence>
<dbReference type="Pfam" id="PF13377">
    <property type="entry name" value="Peripla_BP_3"/>
    <property type="match status" value="1"/>
</dbReference>
<reference evidence="6" key="2">
    <citation type="journal article" date="2023" name="MicrobiologyOpen">
        <title>Genomics of the tumorigenes clade of the family Rhizobiaceae and description of Rhizobium rhododendri sp. nov.</title>
        <authorList>
            <person name="Kuzmanovic N."/>
            <person name="diCenzo G.C."/>
            <person name="Bunk B."/>
            <person name="Sproeer C."/>
            <person name="Fruehling A."/>
            <person name="Neumann-Schaal M."/>
            <person name="Overmann J."/>
            <person name="Smalla K."/>
        </authorList>
    </citation>
    <scope>NUCLEOTIDE SEQUENCE</scope>
    <source>
        <strain evidence="6">Rho-6.2</strain>
        <plasmid evidence="6">pTi6.2</plasmid>
    </source>
</reference>
<evidence type="ECO:0000256" key="1">
    <source>
        <dbReference type="ARBA" id="ARBA00022491"/>
    </source>
</evidence>
<gene>
    <name evidence="6" type="ORF">PR018_26715</name>
</gene>
<evidence type="ECO:0000259" key="5">
    <source>
        <dbReference type="PROSITE" id="PS50932"/>
    </source>
</evidence>
<dbReference type="RefSeq" id="WP_142832048.1">
    <property type="nucleotide sequence ID" value="NZ_CP117269.1"/>
</dbReference>
<dbReference type="SMART" id="SM00354">
    <property type="entry name" value="HTH_LACI"/>
    <property type="match status" value="1"/>
</dbReference>
<reference evidence="6" key="1">
    <citation type="journal article" date="2019" name="Phytopathology">
        <title>A Novel Group of Rhizobium tumorigenes-Like Agrobacteria Associated with Crown Gall Disease of Rhododendron and Blueberry.</title>
        <authorList>
            <person name="Kuzmanovic N."/>
            <person name="Behrens P."/>
            <person name="Idczak E."/>
            <person name="Wagner S."/>
            <person name="Gotz M."/>
            <person name="Sproer C."/>
            <person name="Bunk B."/>
            <person name="Overmann J."/>
            <person name="Smalla K."/>
        </authorList>
    </citation>
    <scope>NUCLEOTIDE SEQUENCE</scope>
    <source>
        <strain evidence="6">Rho-6.2</strain>
    </source>
</reference>
<dbReference type="PANTHER" id="PTHR30146">
    <property type="entry name" value="LACI-RELATED TRANSCRIPTIONAL REPRESSOR"/>
    <property type="match status" value="1"/>
</dbReference>
<dbReference type="SUPFAM" id="SSF47413">
    <property type="entry name" value="lambda repressor-like DNA-binding domains"/>
    <property type="match status" value="1"/>
</dbReference>
<dbReference type="InterPro" id="IPR000843">
    <property type="entry name" value="HTH_LacI"/>
</dbReference>
<dbReference type="CDD" id="cd01392">
    <property type="entry name" value="HTH_LacI"/>
    <property type="match status" value="1"/>
</dbReference>
<keyword evidence="6" id="KW-0614">Plasmid</keyword>
<accession>A0ABY8IST9</accession>
<dbReference type="InterPro" id="IPR046335">
    <property type="entry name" value="LacI/GalR-like_sensor"/>
</dbReference>
<dbReference type="PROSITE" id="PS50932">
    <property type="entry name" value="HTH_LACI_2"/>
    <property type="match status" value="1"/>
</dbReference>
<dbReference type="Proteomes" id="UP000318939">
    <property type="component" value="Plasmid pTi6.2"/>
</dbReference>
<organism evidence="6 7">
    <name type="scientific">Rhizobium rhododendri</name>
    <dbReference type="NCBI Taxonomy" id="2506430"/>
    <lineage>
        <taxon>Bacteria</taxon>
        <taxon>Pseudomonadati</taxon>
        <taxon>Pseudomonadota</taxon>
        <taxon>Alphaproteobacteria</taxon>
        <taxon>Hyphomicrobiales</taxon>
        <taxon>Rhizobiaceae</taxon>
        <taxon>Rhizobium/Agrobacterium group</taxon>
        <taxon>Rhizobium</taxon>
    </lineage>
</organism>
<protein>
    <submittedName>
        <fullName evidence="6">LacI family DNA-binding transcriptional regulator</fullName>
    </submittedName>
</protein>
<dbReference type="Gene3D" id="3.40.50.2300">
    <property type="match status" value="2"/>
</dbReference>
<evidence type="ECO:0000313" key="7">
    <source>
        <dbReference type="Proteomes" id="UP000318939"/>
    </source>
</evidence>
<evidence type="ECO:0000256" key="4">
    <source>
        <dbReference type="ARBA" id="ARBA00023163"/>
    </source>
</evidence>
<dbReference type="EMBL" id="CP117269">
    <property type="protein sequence ID" value="WFS26257.1"/>
    <property type="molecule type" value="Genomic_DNA"/>
</dbReference>
<sequence>MSNEQASNIRQVAALAGVSTATVTRSLQYPDRVRPETREKVLAAIKQANFVPNAQARSFRLQSNRTVILLVRDIGNPFYLDIYKGVEEVASEAGYKVLMGDARNDAGRVGAHIDMVRQKHADGLILMTGQFPTEILAQPGLLPPIVIASEAVPGIDLPTVKVDNVAASREAVRHLISSGHREIVHVAGLLPESIASERLEGYRQALTEAGIDLREDLVIPGDYSIDAGRAAVRRLIEAGIRFSAIFASSDEMAIGAISELRIHGRVVPKDVSVIGFDDMIFANAYEPPLTTVRQPRREMGRQAMALMIDRLSGNSTPKIIELETELVIRCSVAPHD</sequence>
<dbReference type="Pfam" id="PF00356">
    <property type="entry name" value="LacI"/>
    <property type="match status" value="1"/>
</dbReference>
<evidence type="ECO:0000256" key="3">
    <source>
        <dbReference type="ARBA" id="ARBA00023125"/>
    </source>
</evidence>
<evidence type="ECO:0000313" key="6">
    <source>
        <dbReference type="EMBL" id="WFS26257.1"/>
    </source>
</evidence>
<dbReference type="Gene3D" id="1.10.260.40">
    <property type="entry name" value="lambda repressor-like DNA-binding domains"/>
    <property type="match status" value="1"/>
</dbReference>
<dbReference type="InterPro" id="IPR028082">
    <property type="entry name" value="Peripla_BP_I"/>
</dbReference>
<geneLocation type="plasmid" evidence="6 7">
    <name>pTi6.2</name>
</geneLocation>
<name>A0ABY8IST9_9HYPH</name>
<keyword evidence="1" id="KW-0678">Repressor</keyword>
<proteinExistence type="predicted"/>
<keyword evidence="7" id="KW-1185">Reference proteome</keyword>
<dbReference type="GO" id="GO:0003677">
    <property type="term" value="F:DNA binding"/>
    <property type="evidence" value="ECO:0007669"/>
    <property type="project" value="UniProtKB-KW"/>
</dbReference>
<dbReference type="PANTHER" id="PTHR30146:SF151">
    <property type="entry name" value="HTH-TYPE TRANSCRIPTIONAL REPRESSOR CYTR"/>
    <property type="match status" value="1"/>
</dbReference>
<dbReference type="SUPFAM" id="SSF53822">
    <property type="entry name" value="Periplasmic binding protein-like I"/>
    <property type="match status" value="1"/>
</dbReference>